<comment type="caution">
    <text evidence="8">The sequence shown here is derived from an EMBL/GenBank/DDBJ whole genome shotgun (WGS) entry which is preliminary data.</text>
</comment>
<evidence type="ECO:0000259" key="7">
    <source>
        <dbReference type="Pfam" id="PF00171"/>
    </source>
</evidence>
<dbReference type="InterPro" id="IPR029510">
    <property type="entry name" value="Ald_DH_CS_GLU"/>
</dbReference>
<sequence length="485" mass="51400">MQSRWRRTAIEGDPVSHRSDLYLDGEWVAAGSAAIAVENPATEETIGQVPDGTAEDVDRAVRAARRAFPGWAATSRAERAEYLRKLHDGLAKRQDEIAELIATDVGTPMRIASRIQAALPLTDVSSYVDLLTRDEPEEKIGNTLVVKEPIGVVAAITPWNYPLHQITCKLAPALAAGCTVVIKPSEVAPLSAIALFEAIHEAGLPAGVVNLVHGRGPVVGEALATHPEVDHVSFTGSVRAGSRVAELGARTIKKVTLELGGKSANVVLDDADLTTAVKVGVANAFLNGGQTCTAWTRLLVPAERHAEAAELAGEFAAGFAPGDPLDPKTKLGPLVSAAQRERVRGFIAKGLEEGARLVTGGADTPAGFDRGYYVSPTVFADVDPDSTIAQEEIFGPVLSVIPFRDTDDALRIANNSRYGLHGAVWSADSDRALAFARQVRTGQIDVNGGAYNPLAPFGGYKQSGIGREMGRQGLDEYLEVKSIQL</sequence>
<keyword evidence="2 6" id="KW-0560">Oxidoreductase</keyword>
<evidence type="ECO:0000256" key="5">
    <source>
        <dbReference type="PROSITE-ProRule" id="PRU10007"/>
    </source>
</evidence>
<dbReference type="InterPro" id="IPR016161">
    <property type="entry name" value="Ald_DH/histidinol_DH"/>
</dbReference>
<feature type="active site" evidence="5">
    <location>
        <position position="258"/>
    </location>
</feature>
<dbReference type="InterPro" id="IPR015590">
    <property type="entry name" value="Aldehyde_DH_dom"/>
</dbReference>
<protein>
    <recommendedName>
        <fullName evidence="3">aldehyde dehydrogenase (NAD(+))</fullName>
        <ecNumber evidence="3">1.2.1.3</ecNumber>
    </recommendedName>
</protein>
<dbReference type="FunFam" id="3.40.605.10:FF:000007">
    <property type="entry name" value="NAD/NADP-dependent betaine aldehyde dehydrogenase"/>
    <property type="match status" value="1"/>
</dbReference>
<reference evidence="8 9" key="1">
    <citation type="submission" date="2016-07" db="EMBL/GenBank/DDBJ databases">
        <title>Draft genome sequence of Prauserella sp. YIM 121212, isolated from alkaline soil.</title>
        <authorList>
            <person name="Ruckert C."/>
            <person name="Albersmeier A."/>
            <person name="Jiang C.-L."/>
            <person name="Jiang Y."/>
            <person name="Kalinowski J."/>
            <person name="Schneider O."/>
            <person name="Winkler A."/>
            <person name="Zotchev S.B."/>
        </authorList>
    </citation>
    <scope>NUCLEOTIDE SEQUENCE [LARGE SCALE GENOMIC DNA]</scope>
    <source>
        <strain evidence="8 9">YIM 121212</strain>
    </source>
</reference>
<evidence type="ECO:0000256" key="6">
    <source>
        <dbReference type="RuleBase" id="RU003345"/>
    </source>
</evidence>
<evidence type="ECO:0000313" key="8">
    <source>
        <dbReference type="EMBL" id="PXY35502.1"/>
    </source>
</evidence>
<evidence type="ECO:0000256" key="2">
    <source>
        <dbReference type="ARBA" id="ARBA00023002"/>
    </source>
</evidence>
<feature type="domain" description="Aldehyde dehydrogenase" evidence="7">
    <location>
        <begin position="27"/>
        <end position="483"/>
    </location>
</feature>
<dbReference type="InterPro" id="IPR016160">
    <property type="entry name" value="Ald_DH_CS_CYS"/>
</dbReference>
<dbReference type="InterPro" id="IPR016162">
    <property type="entry name" value="Ald_DH_N"/>
</dbReference>
<name>A0A318LLM9_9PSEU</name>
<dbReference type="Gene3D" id="3.40.605.10">
    <property type="entry name" value="Aldehyde Dehydrogenase, Chain A, domain 1"/>
    <property type="match status" value="1"/>
</dbReference>
<accession>A0A318LLM9</accession>
<dbReference type="EMBL" id="MASU01000005">
    <property type="protein sequence ID" value="PXY35502.1"/>
    <property type="molecule type" value="Genomic_DNA"/>
</dbReference>
<dbReference type="RefSeq" id="WP_168213906.1">
    <property type="nucleotide sequence ID" value="NZ_JBHVKT010000028.1"/>
</dbReference>
<keyword evidence="9" id="KW-1185">Reference proteome</keyword>
<dbReference type="PANTHER" id="PTHR42804:SF1">
    <property type="entry name" value="ALDEHYDE DEHYDROGENASE-RELATED"/>
    <property type="match status" value="1"/>
</dbReference>
<organism evidence="8 9">
    <name type="scientific">Prauserella flavalba</name>
    <dbReference type="NCBI Taxonomy" id="1477506"/>
    <lineage>
        <taxon>Bacteria</taxon>
        <taxon>Bacillati</taxon>
        <taxon>Actinomycetota</taxon>
        <taxon>Actinomycetes</taxon>
        <taxon>Pseudonocardiales</taxon>
        <taxon>Pseudonocardiaceae</taxon>
        <taxon>Prauserella</taxon>
    </lineage>
</organism>
<evidence type="ECO:0000313" key="9">
    <source>
        <dbReference type="Proteomes" id="UP000247892"/>
    </source>
</evidence>
<dbReference type="AlphaFoldDB" id="A0A318LLM9"/>
<dbReference type="InterPro" id="IPR016163">
    <property type="entry name" value="Ald_DH_C"/>
</dbReference>
<dbReference type="SUPFAM" id="SSF53720">
    <property type="entry name" value="ALDH-like"/>
    <property type="match status" value="1"/>
</dbReference>
<proteinExistence type="inferred from homology"/>
<dbReference type="FunFam" id="3.40.605.10:FF:000026">
    <property type="entry name" value="Aldehyde dehydrogenase, putative"/>
    <property type="match status" value="1"/>
</dbReference>
<dbReference type="Gene3D" id="3.40.309.10">
    <property type="entry name" value="Aldehyde Dehydrogenase, Chain A, domain 2"/>
    <property type="match status" value="1"/>
</dbReference>
<dbReference type="PROSITE" id="PS00070">
    <property type="entry name" value="ALDEHYDE_DEHYDR_CYS"/>
    <property type="match status" value="1"/>
</dbReference>
<evidence type="ECO:0000256" key="4">
    <source>
        <dbReference type="ARBA" id="ARBA00049194"/>
    </source>
</evidence>
<evidence type="ECO:0000256" key="1">
    <source>
        <dbReference type="ARBA" id="ARBA00009986"/>
    </source>
</evidence>
<dbReference type="PROSITE" id="PS00687">
    <property type="entry name" value="ALDEHYDE_DEHYDR_GLU"/>
    <property type="match status" value="1"/>
</dbReference>
<dbReference type="EC" id="1.2.1.3" evidence="3"/>
<dbReference type="PANTHER" id="PTHR42804">
    <property type="entry name" value="ALDEHYDE DEHYDROGENASE"/>
    <property type="match status" value="1"/>
</dbReference>
<dbReference type="FunFam" id="3.40.309.10:FF:000012">
    <property type="entry name" value="Betaine aldehyde dehydrogenase"/>
    <property type="match status" value="1"/>
</dbReference>
<dbReference type="Pfam" id="PF00171">
    <property type="entry name" value="Aldedh"/>
    <property type="match status" value="1"/>
</dbReference>
<evidence type="ECO:0000256" key="3">
    <source>
        <dbReference type="ARBA" id="ARBA00024226"/>
    </source>
</evidence>
<comment type="similarity">
    <text evidence="1 6">Belongs to the aldehyde dehydrogenase family.</text>
</comment>
<dbReference type="CDD" id="cd07138">
    <property type="entry name" value="ALDH_CddD_SSP0762"/>
    <property type="match status" value="1"/>
</dbReference>
<gene>
    <name evidence="8" type="ORF">BA062_08245</name>
</gene>
<comment type="catalytic activity">
    <reaction evidence="4">
        <text>an aldehyde + NAD(+) + H2O = a carboxylate + NADH + 2 H(+)</text>
        <dbReference type="Rhea" id="RHEA:16185"/>
        <dbReference type="ChEBI" id="CHEBI:15377"/>
        <dbReference type="ChEBI" id="CHEBI:15378"/>
        <dbReference type="ChEBI" id="CHEBI:17478"/>
        <dbReference type="ChEBI" id="CHEBI:29067"/>
        <dbReference type="ChEBI" id="CHEBI:57540"/>
        <dbReference type="ChEBI" id="CHEBI:57945"/>
        <dbReference type="EC" id="1.2.1.3"/>
    </reaction>
</comment>
<dbReference type="Proteomes" id="UP000247892">
    <property type="component" value="Unassembled WGS sequence"/>
</dbReference>
<dbReference type="GO" id="GO:0004029">
    <property type="term" value="F:aldehyde dehydrogenase (NAD+) activity"/>
    <property type="evidence" value="ECO:0007669"/>
    <property type="project" value="UniProtKB-EC"/>
</dbReference>